<dbReference type="EC" id="3.1.1.103" evidence="1"/>
<dbReference type="Proteomes" id="UP001380953">
    <property type="component" value="Unassembled WGS sequence"/>
</dbReference>
<accession>A0ACC6PH96</accession>
<sequence>MSRTGDSSSVSADSASVPGVPISFGATTANDPCEDPRVAQLLDWLETESSSGRFNGCVRVVDRGKLLLEAAAGQADFRTGRPLTTDSLFELASVTKPMTAIGAMILAERGLLDYRDPVAFYLPQLPYRDVTLRQLLSHTSGLPDYMELIDRVWDVSRIARNPDVLQLLKLHHPQPLFPAGTDYAYSNTGYVLLASVIEAVSGIPYAEFMEQEVFRPAGMTRTTVYNRRLNPREIEDLAHGFVALPGASIPFVPDERHEFDYVVYLDGIQGDGTIHSTVSDLWRLDQALREGLLLSPESQALFLSETGCDVQPDHGDQSQPSLSRAFGWFAEPSPHPSIGVKLSHGGGWPGYASLMIRYPERAASIILLTNLETESFPMSAWQEELEQIIGVTKRTFTPL</sequence>
<organism evidence="1 2">
    <name type="scientific">Saccharibacillus sacchari</name>
    <dbReference type="NCBI Taxonomy" id="456493"/>
    <lineage>
        <taxon>Bacteria</taxon>
        <taxon>Bacillati</taxon>
        <taxon>Bacillota</taxon>
        <taxon>Bacilli</taxon>
        <taxon>Bacillales</taxon>
        <taxon>Paenibacillaceae</taxon>
        <taxon>Saccharibacillus</taxon>
    </lineage>
</organism>
<proteinExistence type="predicted"/>
<reference evidence="1" key="1">
    <citation type="submission" date="2024-03" db="EMBL/GenBank/DDBJ databases">
        <title>Whole genome sequecning of epiphytes from Marcgravia umbellata leaves.</title>
        <authorList>
            <person name="Kumar G."/>
            <person name="Savka M.A."/>
        </authorList>
    </citation>
    <scope>NUCLEOTIDE SEQUENCE</scope>
    <source>
        <strain evidence="1">RIT_BL5</strain>
    </source>
</reference>
<keyword evidence="1" id="KW-0378">Hydrolase</keyword>
<name>A0ACC6PH96_9BACL</name>
<evidence type="ECO:0000313" key="2">
    <source>
        <dbReference type="Proteomes" id="UP001380953"/>
    </source>
</evidence>
<keyword evidence="2" id="KW-1185">Reference proteome</keyword>
<comment type="caution">
    <text evidence="1">The sequence shown here is derived from an EMBL/GenBank/DDBJ whole genome shotgun (WGS) entry which is preliminary data.</text>
</comment>
<dbReference type="EMBL" id="JBBKAR010000053">
    <property type="protein sequence ID" value="MEJ8306296.1"/>
    <property type="molecule type" value="Genomic_DNA"/>
</dbReference>
<gene>
    <name evidence="1" type="ORF">WKI47_20525</name>
</gene>
<evidence type="ECO:0000313" key="1">
    <source>
        <dbReference type="EMBL" id="MEJ8306296.1"/>
    </source>
</evidence>
<protein>
    <submittedName>
        <fullName evidence="1">Serine hydrolase domain-containing protein</fullName>
        <ecNumber evidence="1">3.1.1.103</ecNumber>
    </submittedName>
</protein>